<dbReference type="InterPro" id="IPR020449">
    <property type="entry name" value="Tscrpt_reg_AraC-type_HTH"/>
</dbReference>
<dbReference type="InterPro" id="IPR009057">
    <property type="entry name" value="Homeodomain-like_sf"/>
</dbReference>
<keyword evidence="1" id="KW-0805">Transcription regulation</keyword>
<evidence type="ECO:0000313" key="6">
    <source>
        <dbReference type="Proteomes" id="UP001355653"/>
    </source>
</evidence>
<dbReference type="Pfam" id="PF12833">
    <property type="entry name" value="HTH_18"/>
    <property type="match status" value="1"/>
</dbReference>
<dbReference type="InterPro" id="IPR011051">
    <property type="entry name" value="RmlC_Cupin_sf"/>
</dbReference>
<dbReference type="Gene3D" id="1.10.10.60">
    <property type="entry name" value="Homeodomain-like"/>
    <property type="match status" value="1"/>
</dbReference>
<dbReference type="PRINTS" id="PR00032">
    <property type="entry name" value="HTHARAC"/>
</dbReference>
<evidence type="ECO:0000313" key="5">
    <source>
        <dbReference type="EMBL" id="MEB4794417.1"/>
    </source>
</evidence>
<proteinExistence type="predicted"/>
<sequence>MTMPRKLGSYSAAEYIEDNGFLYVNEVKENQWLLEHVHDFIEIVVVLDGKGIQYIDGQPMHVQEGDVFALPIGVSHVFRPSPAKRAAPLIVRNIIIRSEWLEHLKVCLPDLSIKQMIDWLIGKGDQTDSLQRWAKAIDHLGAIRRISESMQDILAKRDAAYLTQAMALVTELLVLLIRCSEWRFAPILAHISDANKESLPLPPTRSSNRNVEQFLDYLTHAMPDDYTLPMLTEKFQLSERQILRICHRHLGTSYMRFVQKQRITHSCRLLASPDLKIYEVMHASGFQNADYFNRLFKRHTGLTPSAYRKLLLH</sequence>
<dbReference type="RefSeq" id="WP_127449254.1">
    <property type="nucleotide sequence ID" value="NZ_JAROBY010000016.1"/>
</dbReference>
<feature type="domain" description="HTH araC/xylS-type" evidence="4">
    <location>
        <begin position="212"/>
        <end position="310"/>
    </location>
</feature>
<organism evidence="5 6">
    <name type="scientific">Paenibacillus chondroitinus</name>
    <dbReference type="NCBI Taxonomy" id="59842"/>
    <lineage>
        <taxon>Bacteria</taxon>
        <taxon>Bacillati</taxon>
        <taxon>Bacillota</taxon>
        <taxon>Bacilli</taxon>
        <taxon>Bacillales</taxon>
        <taxon>Paenibacillaceae</taxon>
        <taxon>Paenibacillus</taxon>
    </lineage>
</organism>
<evidence type="ECO:0000259" key="4">
    <source>
        <dbReference type="PROSITE" id="PS01124"/>
    </source>
</evidence>
<name>A0ABU6DC02_9BACL</name>
<dbReference type="InterPro" id="IPR014710">
    <property type="entry name" value="RmlC-like_jellyroll"/>
</dbReference>
<dbReference type="PANTHER" id="PTHR43280">
    <property type="entry name" value="ARAC-FAMILY TRANSCRIPTIONAL REGULATOR"/>
    <property type="match status" value="1"/>
</dbReference>
<gene>
    <name evidence="5" type="ORF">P5G65_10955</name>
</gene>
<accession>A0ABU6DC02</accession>
<dbReference type="Proteomes" id="UP001355653">
    <property type="component" value="Unassembled WGS sequence"/>
</dbReference>
<dbReference type="SUPFAM" id="SSF46689">
    <property type="entry name" value="Homeodomain-like"/>
    <property type="match status" value="1"/>
</dbReference>
<dbReference type="PANTHER" id="PTHR43280:SF2">
    <property type="entry name" value="HTH-TYPE TRANSCRIPTIONAL REGULATOR EXSA"/>
    <property type="match status" value="1"/>
</dbReference>
<comment type="caution">
    <text evidence="5">The sequence shown here is derived from an EMBL/GenBank/DDBJ whole genome shotgun (WGS) entry which is preliminary data.</text>
</comment>
<dbReference type="Pfam" id="PF02311">
    <property type="entry name" value="AraC_binding"/>
    <property type="match status" value="1"/>
</dbReference>
<dbReference type="PROSITE" id="PS01124">
    <property type="entry name" value="HTH_ARAC_FAMILY_2"/>
    <property type="match status" value="1"/>
</dbReference>
<dbReference type="Gene3D" id="2.60.120.10">
    <property type="entry name" value="Jelly Rolls"/>
    <property type="match status" value="1"/>
</dbReference>
<keyword evidence="6" id="KW-1185">Reference proteome</keyword>
<protein>
    <submittedName>
        <fullName evidence="5">AraC family transcriptional regulator</fullName>
    </submittedName>
</protein>
<evidence type="ECO:0000256" key="1">
    <source>
        <dbReference type="ARBA" id="ARBA00023015"/>
    </source>
</evidence>
<reference evidence="5 6" key="1">
    <citation type="submission" date="2023-03" db="EMBL/GenBank/DDBJ databases">
        <title>Bacillus Genome Sequencing.</title>
        <authorList>
            <person name="Dunlap C."/>
        </authorList>
    </citation>
    <scope>NUCLEOTIDE SEQUENCE [LARGE SCALE GENOMIC DNA]</scope>
    <source>
        <strain evidence="5 6">NRS-1351</strain>
    </source>
</reference>
<dbReference type="SMART" id="SM00342">
    <property type="entry name" value="HTH_ARAC"/>
    <property type="match status" value="1"/>
</dbReference>
<evidence type="ECO:0000256" key="2">
    <source>
        <dbReference type="ARBA" id="ARBA00023125"/>
    </source>
</evidence>
<evidence type="ECO:0000256" key="3">
    <source>
        <dbReference type="ARBA" id="ARBA00023163"/>
    </source>
</evidence>
<keyword evidence="2" id="KW-0238">DNA-binding</keyword>
<dbReference type="EMBL" id="JAROBY010000016">
    <property type="protein sequence ID" value="MEB4794417.1"/>
    <property type="molecule type" value="Genomic_DNA"/>
</dbReference>
<dbReference type="InterPro" id="IPR003313">
    <property type="entry name" value="AraC-bd"/>
</dbReference>
<dbReference type="SUPFAM" id="SSF51182">
    <property type="entry name" value="RmlC-like cupins"/>
    <property type="match status" value="1"/>
</dbReference>
<dbReference type="InterPro" id="IPR018060">
    <property type="entry name" value="HTH_AraC"/>
</dbReference>
<keyword evidence="3" id="KW-0804">Transcription</keyword>